<reference evidence="3 4" key="1">
    <citation type="submission" date="2006-02" db="EMBL/GenBank/DDBJ databases">
        <authorList>
            <person name="Pinhassi J."/>
            <person name="Pedros-Alio C."/>
            <person name="Ferriera S."/>
            <person name="Johnson J."/>
            <person name="Kravitz S."/>
            <person name="Halpern A."/>
            <person name="Remington K."/>
            <person name="Beeson K."/>
            <person name="Tran B."/>
            <person name="Rogers Y.-H."/>
            <person name="Friedman R."/>
            <person name="Venter J.C."/>
        </authorList>
    </citation>
    <scope>NUCLEOTIDE SEQUENCE [LARGE SCALE GENOMIC DNA]</scope>
    <source>
        <strain evidence="3 4">MED92</strain>
    </source>
</reference>
<feature type="domain" description="DUF4114" evidence="2">
    <location>
        <begin position="174"/>
        <end position="269"/>
    </location>
</feature>
<organism evidence="3 4">
    <name type="scientific">Neptuniibacter caesariensis</name>
    <dbReference type="NCBI Taxonomy" id="207954"/>
    <lineage>
        <taxon>Bacteria</taxon>
        <taxon>Pseudomonadati</taxon>
        <taxon>Pseudomonadota</taxon>
        <taxon>Gammaproteobacteria</taxon>
        <taxon>Oceanospirillales</taxon>
        <taxon>Oceanospirillaceae</taxon>
        <taxon>Neptuniibacter</taxon>
    </lineage>
</organism>
<dbReference type="InterPro" id="IPR018247">
    <property type="entry name" value="EF_Hand_1_Ca_BS"/>
</dbReference>
<keyword evidence="4" id="KW-1185">Reference proteome</keyword>
<dbReference type="PROSITE" id="PS00018">
    <property type="entry name" value="EF_HAND_1"/>
    <property type="match status" value="1"/>
</dbReference>
<comment type="caution">
    <text evidence="3">The sequence shown here is derived from an EMBL/GenBank/DDBJ whole genome shotgun (WGS) entry which is preliminary data.</text>
</comment>
<dbReference type="EMBL" id="AAOW01000004">
    <property type="protein sequence ID" value="EAR62020.1"/>
    <property type="molecule type" value="Genomic_DNA"/>
</dbReference>
<name>A0A7U8GTD1_NEPCE</name>
<evidence type="ECO:0000256" key="1">
    <source>
        <dbReference type="SAM" id="SignalP"/>
    </source>
</evidence>
<dbReference type="RefSeq" id="WP_007019657.1">
    <property type="nucleotide sequence ID" value="NZ_CH724125.1"/>
</dbReference>
<dbReference type="OrthoDB" id="1204817at2"/>
<dbReference type="Pfam" id="PF13448">
    <property type="entry name" value="DUF4114"/>
    <property type="match status" value="1"/>
</dbReference>
<dbReference type="AlphaFoldDB" id="A0A7U8GTD1"/>
<keyword evidence="1" id="KW-0732">Signal</keyword>
<feature type="chain" id="PRO_5031412341" description="DUF4114 domain-containing protein" evidence="1">
    <location>
        <begin position="24"/>
        <end position="318"/>
    </location>
</feature>
<proteinExistence type="predicted"/>
<accession>A0A7U8GTD1</accession>
<evidence type="ECO:0000313" key="4">
    <source>
        <dbReference type="Proteomes" id="UP000002171"/>
    </source>
</evidence>
<sequence>MKHNVSSFVFAGILSSVSAQSLAAEDATNTLVNIDINPDLLNEISLALPERQDVNQAFLSNEYSPNIILQEDAHVSVTFLDEGAGYRNSLGYFTYEASTFENISFGQIDADGSGHIGISELQNISGVNTGMIFNNASESGGGGSLLAGDTVTLTGADIVNVDGDHFDMTGGTRFEAGTNVGFFLLQNAWDGSQVKGWDYTSQDPLAMYTLDFLNPENNFAATLDNSATYSRHVAMMNSISGDNEIILGFEDLVRPQGDNDFNDAVFLVRTDPVTSLFAEVPTTEEVISLQAAPGPSMGGGLSGLFALALGFLSLRRKQ</sequence>
<feature type="signal peptide" evidence="1">
    <location>
        <begin position="1"/>
        <end position="23"/>
    </location>
</feature>
<gene>
    <name evidence="3" type="ORF">MED92_09954</name>
</gene>
<dbReference type="InterPro" id="IPR025193">
    <property type="entry name" value="DUF4114"/>
</dbReference>
<evidence type="ECO:0000313" key="3">
    <source>
        <dbReference type="EMBL" id="EAR62020.1"/>
    </source>
</evidence>
<protein>
    <recommendedName>
        <fullName evidence="2">DUF4114 domain-containing protein</fullName>
    </recommendedName>
</protein>
<evidence type="ECO:0000259" key="2">
    <source>
        <dbReference type="Pfam" id="PF13448"/>
    </source>
</evidence>
<dbReference type="Proteomes" id="UP000002171">
    <property type="component" value="Unassembled WGS sequence"/>
</dbReference>